<evidence type="ECO:0000259" key="2">
    <source>
        <dbReference type="Pfam" id="PF03407"/>
    </source>
</evidence>
<feature type="domain" description="Nucleotide-diphospho-sugar transferase" evidence="2">
    <location>
        <begin position="1253"/>
        <end position="1476"/>
    </location>
</feature>
<evidence type="ECO:0000256" key="1">
    <source>
        <dbReference type="SAM" id="SignalP"/>
    </source>
</evidence>
<dbReference type="Pfam" id="PF24793">
    <property type="entry name" value="GINT1_N"/>
    <property type="match status" value="2"/>
</dbReference>
<evidence type="ECO:0000259" key="3">
    <source>
        <dbReference type="Pfam" id="PF08241"/>
    </source>
</evidence>
<dbReference type="InterPro" id="IPR023296">
    <property type="entry name" value="Glyco_hydro_beta-prop_sf"/>
</dbReference>
<feature type="signal peptide" evidence="1">
    <location>
        <begin position="1"/>
        <end position="23"/>
    </location>
</feature>
<feature type="domain" description="Glucosamine inositolphosphorylceramide transferase 1 N-terminal" evidence="4">
    <location>
        <begin position="724"/>
        <end position="863"/>
    </location>
</feature>
<dbReference type="Pfam" id="PF08241">
    <property type="entry name" value="Methyltransf_11"/>
    <property type="match status" value="1"/>
</dbReference>
<dbReference type="SUPFAM" id="SSF75005">
    <property type="entry name" value="Arabinanase/levansucrase/invertase"/>
    <property type="match status" value="2"/>
</dbReference>
<dbReference type="InterPro" id="IPR056442">
    <property type="entry name" value="GINT1_N"/>
</dbReference>
<dbReference type="InterPro" id="IPR013216">
    <property type="entry name" value="Methyltransf_11"/>
</dbReference>
<evidence type="ECO:0000313" key="7">
    <source>
        <dbReference type="Proteomes" id="UP000011087"/>
    </source>
</evidence>
<keyword evidence="1" id="KW-0732">Signal</keyword>
<dbReference type="PANTHER" id="PTHR47032">
    <property type="entry name" value="UDP-D-XYLOSE:L-FUCOSE ALPHA-1,3-D-XYLOSYLTRANSFERASE-RELATED"/>
    <property type="match status" value="1"/>
</dbReference>
<dbReference type="PANTHER" id="PTHR47032:SF1">
    <property type="entry name" value="UDP-D-XYLOSE:L-FUCOSE ALPHA-1,3-D-XYLOSYLTRANSFERASE-RELATED"/>
    <property type="match status" value="1"/>
</dbReference>
<dbReference type="SUPFAM" id="SSF53335">
    <property type="entry name" value="S-adenosyl-L-methionine-dependent methyltransferases"/>
    <property type="match status" value="1"/>
</dbReference>
<proteinExistence type="predicted"/>
<reference evidence="6" key="3">
    <citation type="submission" date="2016-03" db="UniProtKB">
        <authorList>
            <consortium name="EnsemblProtists"/>
        </authorList>
    </citation>
    <scope>IDENTIFICATION</scope>
</reference>
<evidence type="ECO:0000313" key="6">
    <source>
        <dbReference type="EnsemblProtists" id="EKX37146"/>
    </source>
</evidence>
<evidence type="ECO:0008006" key="8">
    <source>
        <dbReference type="Google" id="ProtNLM"/>
    </source>
</evidence>
<organism evidence="5">
    <name type="scientific">Guillardia theta (strain CCMP2712)</name>
    <name type="common">Cryptophyte</name>
    <dbReference type="NCBI Taxonomy" id="905079"/>
    <lineage>
        <taxon>Eukaryota</taxon>
        <taxon>Cryptophyceae</taxon>
        <taxon>Pyrenomonadales</taxon>
        <taxon>Geminigeraceae</taxon>
        <taxon>Guillardia</taxon>
    </lineage>
</organism>
<gene>
    <name evidence="5" type="ORF">GUITHDRAFT_116723</name>
</gene>
<dbReference type="Gene3D" id="2.115.10.20">
    <property type="entry name" value="Glycosyl hydrolase domain, family 43"/>
    <property type="match status" value="2"/>
</dbReference>
<dbReference type="InterPro" id="IPR005069">
    <property type="entry name" value="Nucl-diP-sugar_transferase"/>
</dbReference>
<reference evidence="5 7" key="1">
    <citation type="journal article" date="2012" name="Nature">
        <title>Algal genomes reveal evolutionary mosaicism and the fate of nucleomorphs.</title>
        <authorList>
            <consortium name="DOE Joint Genome Institute"/>
            <person name="Curtis B.A."/>
            <person name="Tanifuji G."/>
            <person name="Burki F."/>
            <person name="Gruber A."/>
            <person name="Irimia M."/>
            <person name="Maruyama S."/>
            <person name="Arias M.C."/>
            <person name="Ball S.G."/>
            <person name="Gile G.H."/>
            <person name="Hirakawa Y."/>
            <person name="Hopkins J.F."/>
            <person name="Kuo A."/>
            <person name="Rensing S.A."/>
            <person name="Schmutz J."/>
            <person name="Symeonidi A."/>
            <person name="Elias M."/>
            <person name="Eveleigh R.J."/>
            <person name="Herman E.K."/>
            <person name="Klute M.J."/>
            <person name="Nakayama T."/>
            <person name="Obornik M."/>
            <person name="Reyes-Prieto A."/>
            <person name="Armbrust E.V."/>
            <person name="Aves S.J."/>
            <person name="Beiko R.G."/>
            <person name="Coutinho P."/>
            <person name="Dacks J.B."/>
            <person name="Durnford D.G."/>
            <person name="Fast N.M."/>
            <person name="Green B.R."/>
            <person name="Grisdale C.J."/>
            <person name="Hempel F."/>
            <person name="Henrissat B."/>
            <person name="Hoppner M.P."/>
            <person name="Ishida K."/>
            <person name="Kim E."/>
            <person name="Koreny L."/>
            <person name="Kroth P.G."/>
            <person name="Liu Y."/>
            <person name="Malik S.B."/>
            <person name="Maier U.G."/>
            <person name="McRose D."/>
            <person name="Mock T."/>
            <person name="Neilson J.A."/>
            <person name="Onodera N.T."/>
            <person name="Poole A.M."/>
            <person name="Pritham E.J."/>
            <person name="Richards T.A."/>
            <person name="Rocap G."/>
            <person name="Roy S.W."/>
            <person name="Sarai C."/>
            <person name="Schaack S."/>
            <person name="Shirato S."/>
            <person name="Slamovits C.H."/>
            <person name="Spencer D.F."/>
            <person name="Suzuki S."/>
            <person name="Worden A.Z."/>
            <person name="Zauner S."/>
            <person name="Barry K."/>
            <person name="Bell C."/>
            <person name="Bharti A.K."/>
            <person name="Crow J.A."/>
            <person name="Grimwood J."/>
            <person name="Kramer R."/>
            <person name="Lindquist E."/>
            <person name="Lucas S."/>
            <person name="Salamov A."/>
            <person name="McFadden G.I."/>
            <person name="Lane C.E."/>
            <person name="Keeling P.J."/>
            <person name="Gray M.W."/>
            <person name="Grigoriev I.V."/>
            <person name="Archibald J.M."/>
        </authorList>
    </citation>
    <scope>NUCLEOTIDE SEQUENCE</scope>
    <source>
        <strain evidence="5 7">CCMP2712</strain>
    </source>
</reference>
<feature type="domain" description="Methyltransferase type 11" evidence="3">
    <location>
        <begin position="545"/>
        <end position="638"/>
    </location>
</feature>
<dbReference type="GO" id="GO:0008757">
    <property type="term" value="F:S-adenosylmethionine-dependent methyltransferase activity"/>
    <property type="evidence" value="ECO:0007669"/>
    <property type="project" value="InterPro"/>
</dbReference>
<dbReference type="PaxDb" id="55529-EKX37146"/>
<dbReference type="PROSITE" id="PS51257">
    <property type="entry name" value="PROKAR_LIPOPROTEIN"/>
    <property type="match status" value="1"/>
</dbReference>
<dbReference type="GO" id="GO:0005794">
    <property type="term" value="C:Golgi apparatus"/>
    <property type="evidence" value="ECO:0007669"/>
    <property type="project" value="TreeGrafter"/>
</dbReference>
<protein>
    <recommendedName>
        <fullName evidence="8">Nucleotide-diphospho-sugar transferase domain-containing protein</fullName>
    </recommendedName>
</protein>
<evidence type="ECO:0000259" key="4">
    <source>
        <dbReference type="Pfam" id="PF24793"/>
    </source>
</evidence>
<name>L1ILL5_GUITC</name>
<dbReference type="InterPro" id="IPR052636">
    <property type="entry name" value="UDP-D-xylose:L-fucose_XylT"/>
</dbReference>
<dbReference type="OrthoDB" id="5954868at2759"/>
<keyword evidence="7" id="KW-1185">Reference proteome</keyword>
<sequence length="1532" mass="173185">MKALSSLVLLALLISSFLSCCSCADDADVECSGDVNLFHKPDNVPWLHFSIEHGATEEMLLGHVSVCLSDSFIGCDSHVTSKQKLSEVCWYIPDKNSSRCSFSLEYPLPSENLSSTFLWMVSDCSSQRFSSCTLRYCGKVTRLPGSAGQRALKVLSRIEDLSPSQTCPQAMVSPLLYRGLGQVDQLEDPCLVTDGLSPPLYYLFHKMAAFKSPDQGSIGVIISRDLVSWSMHKIVLSEAHQMSDPHIFRSEDSWYMLVSSPTLKSIKLYAAQNFPFGWRKSGTLLQGSLFRNPNIFKSNGNWFLTVLSCINESGVCSSKLYHSNNPFGPYKALTKSFSTVSSSNAWMLDLDFKLQGSILYIQSNSSMHGSKELIVSVIDNLSIDSFSISYHGGFADYLKMECDLASIHQRLACNLLQLFDNEPIVLHLSMLRQADLKVSIVLGTDQVAPEVRPDSSLFEHMSCFQHKEDWCRNNSKNYDCQYRRPDNQYDGADFSKLDPLWLSWRGGPPGQVPTVSLPWRYWADRTYKMLDFIPVAGDELLFENACGVGTTLEIVALWFPGLKLAGSDIQHPCIDVIQRLMPQGHFCASDCSKLGWIPSESFDIVLCLAVIAHLDDREREVTIHENIRIAKPGGWIIIEDRTGMSHRYWKEWLFLPFIDEVFIHDFYDGGYIVIMRKKSSESFLLLEAAEDDSQQEDERLSAPTASNPVHLNMIWSIGIGLGDSMQDAIASASHAPPILTSGDVKDVRGLYLADPFLVKGDGREWYLFMEVLNNDCQRGEIGLAVSRDGLCSFEYEGVVLRESWHLSWPFVIEAEGAGGRRRLMITCATNGPTKPVLWLYESSTEEWPRGWRRKQALLRDEQVRGYALDPVLYYSEEERAWFLFFLDSGVNCERVMYAEAVDGEYREHPKSCRGSYRMAGRMWKEAGGGGLRAFHQTHAGEGGESYVTSRAMKRLTREELEWEETGEGHAGPVKGSGWYEGGMHTLSIHEVGGEGGEEGCLRGARYVAVVDGRFEDSSHKMWWCLEQEETNFASCYNRVLNKTDRTSMSRMETYDQLESCDFSADFRYREGDIAVFPFDIRITSRCPAVTCVNMLISVGSLLHDMEKISISTPETDVSFAAEAMLERGCYFSSLQLTTCDSSAQDSTILFSSGMARELRVDTDSSAMANCRKAGSNICSDRLQLPYFDAAWPPDGSPGAASEEEDLIEIALRVHQRLWNFPAQEQFLLVAFGNREYVPFFQSWLCNTAKMDGVHSRTLIIASDDDAYQQLRRSSHNATIVRSVLKVDGEELPSAFEFQSLGFFLLTQHRNRLMERLIVAGIDMLLFEADAIWLRNPLYDVNLMYSDADVIGFWNTGKIGFGWTLLRATRATVKLWKEMDRRYDEIIQTQQDGRLDKYLGPVANEMDLLNHVLGEMRATDEIRLFTLEECDYVSGIWYDGGIGGDGAELREKCHECGRVPYVVNNNFIVGIRGKMNRAKRWRHWFAEADGSCYEDEKLKETWRLAIESFHTLEPQEEPASDECPSCYIYNMKQ</sequence>
<dbReference type="eggNOG" id="ENOG502S9AH">
    <property type="taxonomic scope" value="Eukaryota"/>
</dbReference>
<dbReference type="GeneID" id="17293908"/>
<dbReference type="EnsemblProtists" id="EKX37146">
    <property type="protein sequence ID" value="EKX37146"/>
    <property type="gene ID" value="GUITHDRAFT_116723"/>
</dbReference>
<dbReference type="HOGENOM" id="CLU_247226_0_0_1"/>
<dbReference type="Gene3D" id="3.40.50.150">
    <property type="entry name" value="Vaccinia Virus protein VP39"/>
    <property type="match status" value="1"/>
</dbReference>
<feature type="domain" description="Glucosamine inositolphosphorylceramide transferase 1 N-terminal" evidence="4">
    <location>
        <begin position="201"/>
        <end position="337"/>
    </location>
</feature>
<dbReference type="RefSeq" id="XP_005824126.1">
    <property type="nucleotide sequence ID" value="XM_005824069.1"/>
</dbReference>
<dbReference type="GO" id="GO:0016757">
    <property type="term" value="F:glycosyltransferase activity"/>
    <property type="evidence" value="ECO:0007669"/>
    <property type="project" value="TreeGrafter"/>
</dbReference>
<feature type="chain" id="PRO_5008770168" description="Nucleotide-diphospho-sugar transferase domain-containing protein" evidence="1">
    <location>
        <begin position="24"/>
        <end position="1532"/>
    </location>
</feature>
<reference evidence="7" key="2">
    <citation type="submission" date="2012-11" db="EMBL/GenBank/DDBJ databases">
        <authorList>
            <person name="Kuo A."/>
            <person name="Curtis B.A."/>
            <person name="Tanifuji G."/>
            <person name="Burki F."/>
            <person name="Gruber A."/>
            <person name="Irimia M."/>
            <person name="Maruyama S."/>
            <person name="Arias M.C."/>
            <person name="Ball S.G."/>
            <person name="Gile G.H."/>
            <person name="Hirakawa Y."/>
            <person name="Hopkins J.F."/>
            <person name="Rensing S.A."/>
            <person name="Schmutz J."/>
            <person name="Symeonidi A."/>
            <person name="Elias M."/>
            <person name="Eveleigh R.J."/>
            <person name="Herman E.K."/>
            <person name="Klute M.J."/>
            <person name="Nakayama T."/>
            <person name="Obornik M."/>
            <person name="Reyes-Prieto A."/>
            <person name="Armbrust E.V."/>
            <person name="Aves S.J."/>
            <person name="Beiko R.G."/>
            <person name="Coutinho P."/>
            <person name="Dacks J.B."/>
            <person name="Durnford D.G."/>
            <person name="Fast N.M."/>
            <person name="Green B.R."/>
            <person name="Grisdale C."/>
            <person name="Hempe F."/>
            <person name="Henrissat B."/>
            <person name="Hoppner M.P."/>
            <person name="Ishida K.-I."/>
            <person name="Kim E."/>
            <person name="Koreny L."/>
            <person name="Kroth P.G."/>
            <person name="Liu Y."/>
            <person name="Malik S.-B."/>
            <person name="Maier U.G."/>
            <person name="McRose D."/>
            <person name="Mock T."/>
            <person name="Neilson J.A."/>
            <person name="Onodera N.T."/>
            <person name="Poole A.M."/>
            <person name="Pritham E.J."/>
            <person name="Richards T.A."/>
            <person name="Rocap G."/>
            <person name="Roy S.W."/>
            <person name="Sarai C."/>
            <person name="Schaack S."/>
            <person name="Shirato S."/>
            <person name="Slamovits C.H."/>
            <person name="Spencer D.F."/>
            <person name="Suzuki S."/>
            <person name="Worden A.Z."/>
            <person name="Zauner S."/>
            <person name="Barry K."/>
            <person name="Bell C."/>
            <person name="Bharti A.K."/>
            <person name="Crow J.A."/>
            <person name="Grimwood J."/>
            <person name="Kramer R."/>
            <person name="Lindquist E."/>
            <person name="Lucas S."/>
            <person name="Salamov A."/>
            <person name="McFadden G.I."/>
            <person name="Lane C.E."/>
            <person name="Keeling P.J."/>
            <person name="Gray M.W."/>
            <person name="Grigoriev I.V."/>
            <person name="Archibald J.M."/>
        </authorList>
    </citation>
    <scope>NUCLEOTIDE SEQUENCE</scope>
    <source>
        <strain evidence="7">CCMP2712</strain>
    </source>
</reference>
<dbReference type="Pfam" id="PF03407">
    <property type="entry name" value="Nucleotid_trans"/>
    <property type="match status" value="1"/>
</dbReference>
<evidence type="ECO:0000313" key="5">
    <source>
        <dbReference type="EMBL" id="EKX37146.1"/>
    </source>
</evidence>
<dbReference type="InterPro" id="IPR029063">
    <property type="entry name" value="SAM-dependent_MTases_sf"/>
</dbReference>
<accession>L1ILL5</accession>
<dbReference type="KEGG" id="gtt:GUITHDRAFT_116723"/>
<dbReference type="Proteomes" id="UP000011087">
    <property type="component" value="Unassembled WGS sequence"/>
</dbReference>
<dbReference type="EMBL" id="JH993063">
    <property type="protein sequence ID" value="EKX37146.1"/>
    <property type="molecule type" value="Genomic_DNA"/>
</dbReference>
<dbReference type="CDD" id="cd02440">
    <property type="entry name" value="AdoMet_MTases"/>
    <property type="match status" value="1"/>
</dbReference>